<dbReference type="InterPro" id="IPR016169">
    <property type="entry name" value="FAD-bd_PCMH_sub2"/>
</dbReference>
<keyword evidence="3" id="KW-0285">Flavoprotein</keyword>
<evidence type="ECO:0000256" key="4">
    <source>
        <dbReference type="ARBA" id="ARBA00022827"/>
    </source>
</evidence>
<dbReference type="Gene3D" id="3.30.43.10">
    <property type="entry name" value="Uridine Diphospho-n-acetylenolpyruvylglucosamine Reductase, domain 2"/>
    <property type="match status" value="1"/>
</dbReference>
<reference evidence="7" key="1">
    <citation type="submission" date="2021-04" db="EMBL/GenBank/DDBJ databases">
        <title>Dactylosporangium aurantiacum NRRL B-8018 full assembly.</title>
        <authorList>
            <person name="Hartkoorn R.C."/>
            <person name="Beaudoing E."/>
            <person name="Hot D."/>
        </authorList>
    </citation>
    <scope>NUCLEOTIDE SEQUENCE</scope>
    <source>
        <strain evidence="7">NRRL B-8018</strain>
    </source>
</reference>
<organism evidence="7 8">
    <name type="scientific">Dactylosporangium aurantiacum</name>
    <dbReference type="NCBI Taxonomy" id="35754"/>
    <lineage>
        <taxon>Bacteria</taxon>
        <taxon>Bacillati</taxon>
        <taxon>Actinomycetota</taxon>
        <taxon>Actinomycetes</taxon>
        <taxon>Micromonosporales</taxon>
        <taxon>Micromonosporaceae</taxon>
        <taxon>Dactylosporangium</taxon>
    </lineage>
</organism>
<dbReference type="OrthoDB" id="9775082at2"/>
<dbReference type="SUPFAM" id="SSF56176">
    <property type="entry name" value="FAD-binding/transporter-associated domain-like"/>
    <property type="match status" value="1"/>
</dbReference>
<evidence type="ECO:0000313" key="7">
    <source>
        <dbReference type="EMBL" id="UWZ57000.1"/>
    </source>
</evidence>
<evidence type="ECO:0000256" key="1">
    <source>
        <dbReference type="ARBA" id="ARBA00001974"/>
    </source>
</evidence>
<dbReference type="InterPro" id="IPR006094">
    <property type="entry name" value="Oxid_FAD_bind_N"/>
</dbReference>
<dbReference type="InterPro" id="IPR016167">
    <property type="entry name" value="FAD-bd_PCMH_sub1"/>
</dbReference>
<evidence type="ECO:0000259" key="6">
    <source>
        <dbReference type="PROSITE" id="PS51387"/>
    </source>
</evidence>
<dbReference type="Pfam" id="PF01565">
    <property type="entry name" value="FAD_binding_4"/>
    <property type="match status" value="1"/>
</dbReference>
<gene>
    <name evidence="7" type="ORF">Daura_13020</name>
</gene>
<dbReference type="InterPro" id="IPR012951">
    <property type="entry name" value="BBE"/>
</dbReference>
<dbReference type="KEGG" id="daur:Daura_13020"/>
<dbReference type="PANTHER" id="PTHR42973">
    <property type="entry name" value="BINDING OXIDOREDUCTASE, PUTATIVE (AFU_ORTHOLOGUE AFUA_1G17690)-RELATED"/>
    <property type="match status" value="1"/>
</dbReference>
<dbReference type="PANTHER" id="PTHR42973:SF39">
    <property type="entry name" value="FAD-BINDING PCMH-TYPE DOMAIN-CONTAINING PROTEIN"/>
    <property type="match status" value="1"/>
</dbReference>
<proteinExistence type="inferred from homology"/>
<dbReference type="Gene3D" id="3.30.465.10">
    <property type="match status" value="1"/>
</dbReference>
<dbReference type="Pfam" id="PF08031">
    <property type="entry name" value="BBE"/>
    <property type="match status" value="1"/>
</dbReference>
<dbReference type="Proteomes" id="UP001058003">
    <property type="component" value="Chromosome"/>
</dbReference>
<dbReference type="PROSITE" id="PS00862">
    <property type="entry name" value="OX2_COVAL_FAD"/>
    <property type="match status" value="1"/>
</dbReference>
<dbReference type="InterPro" id="IPR050416">
    <property type="entry name" value="FAD-linked_Oxidoreductase"/>
</dbReference>
<comment type="similarity">
    <text evidence="2">Belongs to the oxygen-dependent FAD-linked oxidoreductase family.</text>
</comment>
<protein>
    <submittedName>
        <fullName evidence="7">FAD-binding oxidoreductase</fullName>
    </submittedName>
</protein>
<comment type="cofactor">
    <cofactor evidence="1">
        <name>FAD</name>
        <dbReference type="ChEBI" id="CHEBI:57692"/>
    </cofactor>
</comment>
<accession>A0A9Q9IPL9</accession>
<keyword evidence="5" id="KW-0560">Oxidoreductase</keyword>
<dbReference type="EMBL" id="CP073767">
    <property type="protein sequence ID" value="UWZ57000.1"/>
    <property type="molecule type" value="Genomic_DNA"/>
</dbReference>
<dbReference type="InterPro" id="IPR016166">
    <property type="entry name" value="FAD-bd_PCMH"/>
</dbReference>
<dbReference type="AlphaFoldDB" id="A0A9Q9IPL9"/>
<keyword evidence="4" id="KW-0274">FAD</keyword>
<evidence type="ECO:0000256" key="3">
    <source>
        <dbReference type="ARBA" id="ARBA00022630"/>
    </source>
</evidence>
<dbReference type="GO" id="GO:0071949">
    <property type="term" value="F:FAD binding"/>
    <property type="evidence" value="ECO:0007669"/>
    <property type="project" value="InterPro"/>
</dbReference>
<dbReference type="InterPro" id="IPR036318">
    <property type="entry name" value="FAD-bd_PCMH-like_sf"/>
</dbReference>
<feature type="domain" description="FAD-binding PCMH-type" evidence="6">
    <location>
        <begin position="35"/>
        <end position="217"/>
    </location>
</feature>
<evidence type="ECO:0000313" key="8">
    <source>
        <dbReference type="Proteomes" id="UP001058003"/>
    </source>
</evidence>
<evidence type="ECO:0000256" key="5">
    <source>
        <dbReference type="ARBA" id="ARBA00023002"/>
    </source>
</evidence>
<evidence type="ECO:0000256" key="2">
    <source>
        <dbReference type="ARBA" id="ARBA00005466"/>
    </source>
</evidence>
<name>A0A9Q9IPL9_9ACTN</name>
<keyword evidence="8" id="KW-1185">Reference proteome</keyword>
<dbReference type="GO" id="GO:0016491">
    <property type="term" value="F:oxidoreductase activity"/>
    <property type="evidence" value="ECO:0007669"/>
    <property type="project" value="UniProtKB-KW"/>
</dbReference>
<dbReference type="RefSeq" id="WP_081971071.1">
    <property type="nucleotide sequence ID" value="NZ_CP073767.1"/>
</dbReference>
<dbReference type="PROSITE" id="PS51387">
    <property type="entry name" value="FAD_PCMH"/>
    <property type="match status" value="1"/>
</dbReference>
<sequence length="466" mass="50052">MRLDLAGLRDTFHGTLVTPYDPGYEAARVLFNTRVRTRPALIAQCADTADVAAAIGFARAAGLPLAVRGGGHHAAGLSLVEGGVVVDVGGLRSISLDAQARTVTVGPGVGWRDIDKVTYVAHSFTGDDGLEYGLAGPGGECPTVSNAGYSLGGGYGPLGRTYGLGCDHIVAAEVVDADGTVLTVSQDEHPDLFWALRGAGGAGFGVVTSLTYRLNPLPKTVVGGVIAWPVARAEEVFRAYRDLYDGRTDERLAFCLLLTTEPYPDGEQVVVMYGLYVGPPGEAAEALKPIEALGEPLFSSIGETSYFDLMQGMGEEIVYGLQSKWLGGYFTPDGFDEPAFATILDSFRRMPSGYSMVRFDLLGGGAIGRVAPDATAFVHRAPLHYISVIAQWQGDEETDRNVAWVDDFVERLAPHLTGEVYQNYASRDLTDWAGAYYGANYPRLQQVKQRYDPQDVFHTPQSVRLP</sequence>
<dbReference type="Gene3D" id="3.40.462.20">
    <property type="match status" value="1"/>
</dbReference>
<dbReference type="InterPro" id="IPR006093">
    <property type="entry name" value="Oxy_OxRdtase_FAD_BS"/>
</dbReference>